<reference evidence="6 7" key="1">
    <citation type="submission" date="2021-03" db="EMBL/GenBank/DDBJ databases">
        <title>Tianweitania aestuarii sp. nov., isolated from a tidal flat.</title>
        <authorList>
            <person name="Park S."/>
            <person name="Yoon J.-H."/>
        </authorList>
    </citation>
    <scope>NUCLEOTIDE SEQUENCE [LARGE SCALE GENOMIC DNA]</scope>
    <source>
        <strain evidence="6 7">BSSL-BM11</strain>
    </source>
</reference>
<accession>A0ABS5RU40</accession>
<dbReference type="GO" id="GO:0016787">
    <property type="term" value="F:hydrolase activity"/>
    <property type="evidence" value="ECO:0007669"/>
    <property type="project" value="UniProtKB-KW"/>
</dbReference>
<dbReference type="PROSITE" id="PS00893">
    <property type="entry name" value="NUDIX_BOX"/>
    <property type="match status" value="1"/>
</dbReference>
<evidence type="ECO:0000256" key="2">
    <source>
        <dbReference type="ARBA" id="ARBA00022723"/>
    </source>
</evidence>
<sequence length="161" mass="18161">MPAARARHFLMMQWQRLFGGRAHRLQVAALPWRRSGGEIEIMLVTSRGSGRWILPKGWPKPGEALCDAAAREAGEEAGITGTIAQQTLGSYRYEKRSDRSISYEVQVYPLAVQAVAKTWRERNQRERRWMSQTQAAANVREPELAAMIHAFSPTAVERQAA</sequence>
<dbReference type="Gene3D" id="3.90.79.10">
    <property type="entry name" value="Nucleoside Triphosphate Pyrophosphohydrolase"/>
    <property type="match status" value="1"/>
</dbReference>
<dbReference type="EMBL" id="JAFMNX010000001">
    <property type="protein sequence ID" value="MBS9720573.1"/>
    <property type="molecule type" value="Genomic_DNA"/>
</dbReference>
<comment type="cofactor">
    <cofactor evidence="1">
        <name>Mg(2+)</name>
        <dbReference type="ChEBI" id="CHEBI:18420"/>
    </cofactor>
</comment>
<dbReference type="PANTHER" id="PTHR12629">
    <property type="entry name" value="DIPHOSPHOINOSITOL POLYPHOSPHATE PHOSPHOHYDROLASE"/>
    <property type="match status" value="1"/>
</dbReference>
<evidence type="ECO:0000259" key="5">
    <source>
        <dbReference type="PROSITE" id="PS51462"/>
    </source>
</evidence>
<dbReference type="InterPro" id="IPR000086">
    <property type="entry name" value="NUDIX_hydrolase_dom"/>
</dbReference>
<keyword evidence="4" id="KW-0460">Magnesium</keyword>
<evidence type="ECO:0000256" key="1">
    <source>
        <dbReference type="ARBA" id="ARBA00001946"/>
    </source>
</evidence>
<dbReference type="InterPro" id="IPR020084">
    <property type="entry name" value="NUDIX_hydrolase_CS"/>
</dbReference>
<dbReference type="PANTHER" id="PTHR12629:SF0">
    <property type="entry name" value="DIPHOSPHOINOSITOL-POLYPHOSPHATE DIPHOSPHATASE"/>
    <property type="match status" value="1"/>
</dbReference>
<dbReference type="Pfam" id="PF00293">
    <property type="entry name" value="NUDIX"/>
    <property type="match status" value="1"/>
</dbReference>
<dbReference type="SUPFAM" id="SSF55811">
    <property type="entry name" value="Nudix"/>
    <property type="match status" value="1"/>
</dbReference>
<organism evidence="6 7">
    <name type="scientific">Tianweitania aestuarii</name>
    <dbReference type="NCBI Taxonomy" id="2814886"/>
    <lineage>
        <taxon>Bacteria</taxon>
        <taxon>Pseudomonadati</taxon>
        <taxon>Pseudomonadota</taxon>
        <taxon>Alphaproteobacteria</taxon>
        <taxon>Hyphomicrobiales</taxon>
        <taxon>Phyllobacteriaceae</taxon>
        <taxon>Tianweitania</taxon>
    </lineage>
</organism>
<protein>
    <submittedName>
        <fullName evidence="6">NUDIX hydrolase</fullName>
    </submittedName>
</protein>
<keyword evidence="3 6" id="KW-0378">Hydrolase</keyword>
<evidence type="ECO:0000256" key="4">
    <source>
        <dbReference type="ARBA" id="ARBA00022842"/>
    </source>
</evidence>
<proteinExistence type="predicted"/>
<keyword evidence="7" id="KW-1185">Reference proteome</keyword>
<keyword evidence="2" id="KW-0479">Metal-binding</keyword>
<comment type="caution">
    <text evidence="6">The sequence shown here is derived from an EMBL/GenBank/DDBJ whole genome shotgun (WGS) entry which is preliminary data.</text>
</comment>
<evidence type="ECO:0000313" key="6">
    <source>
        <dbReference type="EMBL" id="MBS9720573.1"/>
    </source>
</evidence>
<dbReference type="PROSITE" id="PS51462">
    <property type="entry name" value="NUDIX"/>
    <property type="match status" value="1"/>
</dbReference>
<name>A0ABS5RU40_9HYPH</name>
<evidence type="ECO:0000256" key="3">
    <source>
        <dbReference type="ARBA" id="ARBA00022801"/>
    </source>
</evidence>
<dbReference type="CDD" id="cd04666">
    <property type="entry name" value="NUDIX_DIPP2_like_Nudt4"/>
    <property type="match status" value="1"/>
</dbReference>
<gene>
    <name evidence="6" type="ORF">JYU29_07730</name>
</gene>
<evidence type="ECO:0000313" key="7">
    <source>
        <dbReference type="Proteomes" id="UP001297272"/>
    </source>
</evidence>
<dbReference type="Proteomes" id="UP001297272">
    <property type="component" value="Unassembled WGS sequence"/>
</dbReference>
<dbReference type="InterPro" id="IPR047198">
    <property type="entry name" value="DDP-like_NUDIX"/>
</dbReference>
<feature type="domain" description="Nudix hydrolase" evidence="5">
    <location>
        <begin position="22"/>
        <end position="157"/>
    </location>
</feature>
<dbReference type="InterPro" id="IPR015797">
    <property type="entry name" value="NUDIX_hydrolase-like_dom_sf"/>
</dbReference>